<protein>
    <recommendedName>
        <fullName evidence="4">Transmembrane protein</fullName>
    </recommendedName>
</protein>
<keyword evidence="3" id="KW-1185">Reference proteome</keyword>
<keyword evidence="1" id="KW-0472">Membrane</keyword>
<proteinExistence type="predicted"/>
<accession>A0ABY9YVE3</accession>
<evidence type="ECO:0000313" key="2">
    <source>
        <dbReference type="EMBL" id="WNH54525.1"/>
    </source>
</evidence>
<keyword evidence="1" id="KW-0812">Transmembrane</keyword>
<evidence type="ECO:0008006" key="4">
    <source>
        <dbReference type="Google" id="ProtNLM"/>
    </source>
</evidence>
<evidence type="ECO:0000313" key="3">
    <source>
        <dbReference type="Proteomes" id="UP001302072"/>
    </source>
</evidence>
<dbReference type="Proteomes" id="UP001302072">
    <property type="component" value="Chromosome"/>
</dbReference>
<feature type="transmembrane region" description="Helical" evidence="1">
    <location>
        <begin position="62"/>
        <end position="81"/>
    </location>
</feature>
<feature type="transmembrane region" description="Helical" evidence="1">
    <location>
        <begin position="88"/>
        <end position="110"/>
    </location>
</feature>
<feature type="transmembrane region" description="Helical" evidence="1">
    <location>
        <begin position="116"/>
        <end position="133"/>
    </location>
</feature>
<keyword evidence="1" id="KW-1133">Transmembrane helix</keyword>
<organism evidence="2 3">
    <name type="scientific">Stenotrophomonas oahuensis</name>
    <dbReference type="NCBI Taxonomy" id="3003271"/>
    <lineage>
        <taxon>Bacteria</taxon>
        <taxon>Pseudomonadati</taxon>
        <taxon>Pseudomonadota</taxon>
        <taxon>Gammaproteobacteria</taxon>
        <taxon>Lysobacterales</taxon>
        <taxon>Lysobacteraceae</taxon>
        <taxon>Stenotrophomonas</taxon>
    </lineage>
</organism>
<dbReference type="EMBL" id="CP115541">
    <property type="protein sequence ID" value="WNH54525.1"/>
    <property type="molecule type" value="Genomic_DNA"/>
</dbReference>
<evidence type="ECO:0000256" key="1">
    <source>
        <dbReference type="SAM" id="Phobius"/>
    </source>
</evidence>
<sequence length="167" mass="17706">MEENSPYLAGKAELSTAADGSATGVPGEITRPITYLWILLAVQTGIAVVWGGYQVLTAPSMALFLAAIFGMTAVINAACAFGVYNRVYWVAVVVTVLYGLSLVMELFSLLKGTPSIFALIVGVVTTIIGVRGTQAIRDYHSFVAASRKRRSSPSLADDPAFAQKQDA</sequence>
<reference evidence="2 3" key="1">
    <citation type="submission" date="2022-12" db="EMBL/GenBank/DDBJ databases">
        <title>Two new species, Stenotrophomonas aracearum and Stenotrophomonas oahuensis, isolated from Anthurium (Araceae family) in Hawaii.</title>
        <authorList>
            <person name="Chunag S.C."/>
            <person name="Dobhal S."/>
            <person name="Alvarez A."/>
            <person name="Arif M."/>
        </authorList>
    </citation>
    <scope>NUCLEOTIDE SEQUENCE [LARGE SCALE GENOMIC DNA]</scope>
    <source>
        <strain evidence="2 3">A5586</strain>
    </source>
</reference>
<dbReference type="RefSeq" id="WP_311193616.1">
    <property type="nucleotide sequence ID" value="NZ_CP115541.1"/>
</dbReference>
<gene>
    <name evidence="2" type="ORF">PDM29_09700</name>
</gene>
<name>A0ABY9YVE3_9GAMM</name>
<feature type="transmembrane region" description="Helical" evidence="1">
    <location>
        <begin position="35"/>
        <end position="56"/>
    </location>
</feature>